<dbReference type="RefSeq" id="WP_174003046.1">
    <property type="nucleotide sequence ID" value="NZ_JAAMCP010000001.1"/>
</dbReference>
<reference evidence="1 2" key="1">
    <citation type="journal article" date="2020" name="Science">
        <title>Unexpected conservation and global transmission of agrobacterial virulence plasmids.</title>
        <authorList>
            <person name="Weisberg A.J."/>
            <person name="Davis E.W. 2nd"/>
            <person name="Tabima J."/>
            <person name="Belcher M.S."/>
            <person name="Miller M."/>
            <person name="Kuo C.H."/>
            <person name="Loper J.E."/>
            <person name="Grunwald N.J."/>
            <person name="Putnam M.L."/>
            <person name="Chang J.H."/>
        </authorList>
    </citation>
    <scope>NUCLEOTIDE SEQUENCE [LARGE SCALE GENOMIC DNA]</scope>
    <source>
        <strain evidence="1 2">A19/93</strain>
    </source>
</reference>
<evidence type="ECO:0000313" key="2">
    <source>
        <dbReference type="Proteomes" id="UP000822331"/>
    </source>
</evidence>
<keyword evidence="2" id="KW-1185">Reference proteome</keyword>
<gene>
    <name evidence="1" type="ORF">G6L72_02330</name>
</gene>
<dbReference type="Proteomes" id="UP000822331">
    <property type="component" value="Unassembled WGS sequence"/>
</dbReference>
<protein>
    <submittedName>
        <fullName evidence="1">Uncharacterized protein</fullName>
    </submittedName>
</protein>
<sequence>MATTAPRLISPLERTSSALNEARELSARVRNIVDTLIGSCPENTMKNEGICGGSGLVTGLADNADDAASHIRQAQDDLSRLSKVLGLGL</sequence>
<name>A0ABX2J2Q1_9HYPH</name>
<proteinExistence type="predicted"/>
<accession>A0ABX2J2Q1</accession>
<dbReference type="EMBL" id="JAAMCP010000001">
    <property type="protein sequence ID" value="NTF35551.1"/>
    <property type="molecule type" value="Genomic_DNA"/>
</dbReference>
<comment type="caution">
    <text evidence="1">The sequence shown here is derived from an EMBL/GenBank/DDBJ whole genome shotgun (WGS) entry which is preliminary data.</text>
</comment>
<evidence type="ECO:0000313" key="1">
    <source>
        <dbReference type="EMBL" id="NTF35551.1"/>
    </source>
</evidence>
<organism evidence="1 2">
    <name type="scientific">Agrobacterium rubi</name>
    <dbReference type="NCBI Taxonomy" id="28099"/>
    <lineage>
        <taxon>Bacteria</taxon>
        <taxon>Pseudomonadati</taxon>
        <taxon>Pseudomonadota</taxon>
        <taxon>Alphaproteobacteria</taxon>
        <taxon>Hyphomicrobiales</taxon>
        <taxon>Rhizobiaceae</taxon>
        <taxon>Rhizobium/Agrobacterium group</taxon>
        <taxon>Agrobacterium</taxon>
    </lineage>
</organism>